<keyword evidence="3" id="KW-1185">Reference proteome</keyword>
<feature type="chain" id="PRO_5006622608" evidence="1">
    <location>
        <begin position="23"/>
        <end position="238"/>
    </location>
</feature>
<feature type="signal peptide" evidence="1">
    <location>
        <begin position="1"/>
        <end position="22"/>
    </location>
</feature>
<dbReference type="OrthoDB" id="193045at2759"/>
<dbReference type="VEuPathDB" id="TriTrypDB:BSAL_34430"/>
<dbReference type="AlphaFoldDB" id="A0A0S4JPG9"/>
<dbReference type="OMA" id="FDPPTYN"/>
<evidence type="ECO:0000313" key="3">
    <source>
        <dbReference type="Proteomes" id="UP000051952"/>
    </source>
</evidence>
<reference evidence="3" key="1">
    <citation type="submission" date="2015-09" db="EMBL/GenBank/DDBJ databases">
        <authorList>
            <consortium name="Pathogen Informatics"/>
        </authorList>
    </citation>
    <scope>NUCLEOTIDE SEQUENCE [LARGE SCALE GENOMIC DNA]</scope>
    <source>
        <strain evidence="3">Lake Konstanz</strain>
    </source>
</reference>
<dbReference type="Proteomes" id="UP000051952">
    <property type="component" value="Unassembled WGS sequence"/>
</dbReference>
<dbReference type="EMBL" id="CYKH01001975">
    <property type="protein sequence ID" value="CUG91846.1"/>
    <property type="molecule type" value="Genomic_DNA"/>
</dbReference>
<evidence type="ECO:0000256" key="1">
    <source>
        <dbReference type="SAM" id="SignalP"/>
    </source>
</evidence>
<organism evidence="2 3">
    <name type="scientific">Bodo saltans</name>
    <name type="common">Flagellated protozoan</name>
    <dbReference type="NCBI Taxonomy" id="75058"/>
    <lineage>
        <taxon>Eukaryota</taxon>
        <taxon>Discoba</taxon>
        <taxon>Euglenozoa</taxon>
        <taxon>Kinetoplastea</taxon>
        <taxon>Metakinetoplastina</taxon>
        <taxon>Eubodonida</taxon>
        <taxon>Bodonidae</taxon>
        <taxon>Bodo</taxon>
    </lineage>
</organism>
<proteinExistence type="predicted"/>
<name>A0A0S4JPG9_BODSA</name>
<accession>A0A0S4JPG9</accession>
<dbReference type="PANTHER" id="PTHR40535:SF1">
    <property type="entry name" value="CHROMOSOME UNDETERMINED SCAFFOLD_9, WHOLE GENOME SHOTGUN SEQUENCE"/>
    <property type="match status" value="1"/>
</dbReference>
<protein>
    <submittedName>
        <fullName evidence="2">Membrane-associated protein, putative</fullName>
    </submittedName>
</protein>
<dbReference type="PANTHER" id="PTHR40535">
    <property type="entry name" value="CHROMOSOME UNDETERMINED SCAFFOLD_9, WHOLE GENOME SHOTGUN SEQUENCE"/>
    <property type="match status" value="1"/>
</dbReference>
<evidence type="ECO:0000313" key="2">
    <source>
        <dbReference type="EMBL" id="CUG91846.1"/>
    </source>
</evidence>
<keyword evidence="1" id="KW-0732">Signal</keyword>
<gene>
    <name evidence="2" type="ORF">BSAL_34430</name>
</gene>
<sequence length="238" mass="27021">MFIDSRLAVVVLSAFLLTCAWGWTPPTYNSTVYNAFANKTLLNPLPPILSNPYDDPNFNTTWINTVCAVRYPSPDNRSFYYLENYESPAAAEAAGAYVTHLHPCGQCSTTRDLSVYMKYSDLTEPVRICALESILNDTWALECLENIGFSYECSVIWLYDAENTRKECFDICIYDYIENVPNNLPPNSTNLNPCLQCDEDKSGPIFKVVAGRTRRDCGLASSINRPPQDIYEVTHYYY</sequence>